<dbReference type="PANTHER" id="PTHR42810">
    <property type="entry name" value="PURINE PERMEASE C1399.01C-RELATED"/>
    <property type="match status" value="1"/>
</dbReference>
<keyword evidence="9" id="KW-1185">Reference proteome</keyword>
<dbReference type="GO" id="GO:0042907">
    <property type="term" value="F:xanthine transmembrane transporter activity"/>
    <property type="evidence" value="ECO:0007669"/>
    <property type="project" value="TreeGrafter"/>
</dbReference>
<keyword evidence="3" id="KW-0813">Transport</keyword>
<feature type="transmembrane region" description="Helical" evidence="7">
    <location>
        <begin position="114"/>
        <end position="133"/>
    </location>
</feature>
<evidence type="ECO:0000313" key="8">
    <source>
        <dbReference type="EMBL" id="RFT07242.1"/>
    </source>
</evidence>
<dbReference type="NCBIfam" id="NF037981">
    <property type="entry name" value="NCS2_1"/>
    <property type="match status" value="1"/>
</dbReference>
<evidence type="ECO:0000256" key="3">
    <source>
        <dbReference type="ARBA" id="ARBA00022448"/>
    </source>
</evidence>
<feature type="transmembrane region" description="Helical" evidence="7">
    <location>
        <begin position="28"/>
        <end position="48"/>
    </location>
</feature>
<accession>A0A3E2B5D3</accession>
<feature type="transmembrane region" description="Helical" evidence="7">
    <location>
        <begin position="179"/>
        <end position="199"/>
    </location>
</feature>
<dbReference type="AlphaFoldDB" id="A0A3E2B5D3"/>
<keyword evidence="6 7" id="KW-0472">Membrane</keyword>
<keyword evidence="4 7" id="KW-0812">Transmembrane</keyword>
<feature type="transmembrane region" description="Helical" evidence="7">
    <location>
        <begin position="140"/>
        <end position="159"/>
    </location>
</feature>
<evidence type="ECO:0000256" key="1">
    <source>
        <dbReference type="ARBA" id="ARBA00004141"/>
    </source>
</evidence>
<dbReference type="GeneID" id="97994653"/>
<feature type="transmembrane region" description="Helical" evidence="7">
    <location>
        <begin position="358"/>
        <end position="379"/>
    </location>
</feature>
<name>A0A3E2B5D3_9FIRM</name>
<dbReference type="RefSeq" id="WP_117141702.1">
    <property type="nucleotide sequence ID" value="NZ_CAKXKJ010000008.1"/>
</dbReference>
<gene>
    <name evidence="8" type="ORF">DV520_02715</name>
</gene>
<dbReference type="NCBIfam" id="TIGR00801">
    <property type="entry name" value="ncs2"/>
    <property type="match status" value="1"/>
</dbReference>
<organism evidence="8 9">
    <name type="scientific">Evtepia gabavorous</name>
    <dbReference type="NCBI Taxonomy" id="2211183"/>
    <lineage>
        <taxon>Bacteria</taxon>
        <taxon>Bacillati</taxon>
        <taxon>Bacillota</taxon>
        <taxon>Clostridia</taxon>
        <taxon>Eubacteriales</taxon>
        <taxon>Evtepia</taxon>
    </lineage>
</organism>
<dbReference type="InterPro" id="IPR006043">
    <property type="entry name" value="NCS2"/>
</dbReference>
<dbReference type="Pfam" id="PF00860">
    <property type="entry name" value="Xan_ur_permease"/>
    <property type="match status" value="1"/>
</dbReference>
<evidence type="ECO:0000313" key="9">
    <source>
        <dbReference type="Proteomes" id="UP000260649"/>
    </source>
</evidence>
<dbReference type="InterPro" id="IPR006042">
    <property type="entry name" value="Xan_ur_permease"/>
</dbReference>
<feature type="transmembrane region" description="Helical" evidence="7">
    <location>
        <begin position="330"/>
        <end position="352"/>
    </location>
</feature>
<dbReference type="PANTHER" id="PTHR42810:SF2">
    <property type="entry name" value="PURINE PERMEASE C1399.01C-RELATED"/>
    <property type="match status" value="1"/>
</dbReference>
<sequence length="439" mass="46636">MKRERETVHQRGRLVYQLEETPPMGRRLLYAMQFVIIFIGSIVLVPMLAADDLGWGPEQVTFLLQCAIFTGGIATFVQAKGLGPVGARLPILLGTTFVVITPLVAITTEYGYDAFLGAVIAGGVVYVLLAWFGFRFLRKLFSSTVSGTLVISIALTLAPSCADMMAGGSNPVGGGYNGWQNWVLAVITMGICLVGHCFGKGFLKTTSLFFGLATGYILALVMGVIPFDKVEEAAWISLPRPFTYGVSFHLQPILIMVVIYLVTAVEFIGDTTATAMVCEDRLPTQRELRGGILCDALSSVLSGVFNFAPNISYSDGVGIIGSTRVASRTVMMTSGVLITLAGLVPKFSALLYTMPAPVLGGACLFLTGIMLMAGIEVVLTQPLTLRNSVIIGTSLAVGIGFGFSGVLEQVPVLVRTLFSGIPGTALTGVFLNLVLPSNH</sequence>
<feature type="transmembrane region" description="Helical" evidence="7">
    <location>
        <begin position="60"/>
        <end position="77"/>
    </location>
</feature>
<reference evidence="8 9" key="1">
    <citation type="submission" date="2018-07" db="EMBL/GenBank/DDBJ databases">
        <title>GABA Modulating Bacteria of the Human Gut Microbiota.</title>
        <authorList>
            <person name="Strandwitz P."/>
            <person name="Kim K.H."/>
            <person name="Terekhova D."/>
            <person name="Liu J.K."/>
            <person name="Sharma A."/>
            <person name="Levering J."/>
            <person name="Mcdonald D."/>
            <person name="Dietrich D."/>
            <person name="Ramadhar T.R."/>
            <person name="Lekbua A."/>
            <person name="Mroue N."/>
            <person name="Liston C."/>
            <person name="Stewart E.J."/>
            <person name="Dubin M.J."/>
            <person name="Zengler K."/>
            <person name="Knight R."/>
            <person name="Gilbert J.A."/>
            <person name="Clardy J."/>
            <person name="Lewis K."/>
        </authorList>
    </citation>
    <scope>NUCLEOTIDE SEQUENCE [LARGE SCALE GENOMIC DNA]</scope>
    <source>
        <strain evidence="8 9">KLE1738</strain>
    </source>
</reference>
<evidence type="ECO:0000256" key="7">
    <source>
        <dbReference type="SAM" id="Phobius"/>
    </source>
</evidence>
<keyword evidence="5 7" id="KW-1133">Transmembrane helix</keyword>
<dbReference type="GO" id="GO:0005886">
    <property type="term" value="C:plasma membrane"/>
    <property type="evidence" value="ECO:0007669"/>
    <property type="project" value="UniProtKB-ARBA"/>
</dbReference>
<evidence type="ECO:0000256" key="6">
    <source>
        <dbReference type="ARBA" id="ARBA00023136"/>
    </source>
</evidence>
<dbReference type="OrthoDB" id="9805749at2"/>
<evidence type="ECO:0000256" key="5">
    <source>
        <dbReference type="ARBA" id="ARBA00022989"/>
    </source>
</evidence>
<comment type="caution">
    <text evidence="8">The sequence shown here is derived from an EMBL/GenBank/DDBJ whole genome shotgun (WGS) entry which is preliminary data.</text>
</comment>
<evidence type="ECO:0008006" key="10">
    <source>
        <dbReference type="Google" id="ProtNLM"/>
    </source>
</evidence>
<feature type="transmembrane region" description="Helical" evidence="7">
    <location>
        <begin position="247"/>
        <end position="268"/>
    </location>
</feature>
<evidence type="ECO:0000256" key="2">
    <source>
        <dbReference type="ARBA" id="ARBA00008821"/>
    </source>
</evidence>
<feature type="transmembrane region" description="Helical" evidence="7">
    <location>
        <begin position="89"/>
        <end position="108"/>
    </location>
</feature>
<dbReference type="Proteomes" id="UP000260649">
    <property type="component" value="Unassembled WGS sequence"/>
</dbReference>
<protein>
    <recommendedName>
        <fullName evidence="10">Purine permease</fullName>
    </recommendedName>
</protein>
<feature type="transmembrane region" description="Helical" evidence="7">
    <location>
        <begin position="388"/>
        <end position="407"/>
    </location>
</feature>
<comment type="similarity">
    <text evidence="2">Belongs to the nucleobase:cation symporter-2 (NCS2) (TC 2.A.40) family.</text>
</comment>
<dbReference type="EMBL" id="QQRQ01000003">
    <property type="protein sequence ID" value="RFT07242.1"/>
    <property type="molecule type" value="Genomic_DNA"/>
</dbReference>
<evidence type="ECO:0000256" key="4">
    <source>
        <dbReference type="ARBA" id="ARBA00022692"/>
    </source>
</evidence>
<proteinExistence type="inferred from homology"/>
<feature type="transmembrane region" description="Helical" evidence="7">
    <location>
        <begin position="413"/>
        <end position="435"/>
    </location>
</feature>
<feature type="transmembrane region" description="Helical" evidence="7">
    <location>
        <begin position="206"/>
        <end position="227"/>
    </location>
</feature>
<comment type="subcellular location">
    <subcellularLocation>
        <location evidence="1">Membrane</location>
        <topology evidence="1">Multi-pass membrane protein</topology>
    </subcellularLocation>
</comment>